<feature type="transmembrane region" description="Helical" evidence="2">
    <location>
        <begin position="62"/>
        <end position="79"/>
    </location>
</feature>
<dbReference type="Gene3D" id="2.60.40.2880">
    <property type="entry name" value="MmpS1-5, C-terminal soluble domain"/>
    <property type="match status" value="1"/>
</dbReference>
<sequence length="222" mass="22722">MMTDPQYPPPTAARHGRPAPPVTATERRQANAKPGRNILAIVGLLLGVAALVVTFVPDVEFVAWPLAGIGLVLAIAGLVQVKKGTVGDRGLAITALVATIAALLTAAGMLLYSTFLSGGESGLHMPAASGDKHTVTFQVTSAGGATVRYGSLSDQRTENAPASTDAWEGGASYNNGSYLLTLTADTRNSNMTNEISCAILVDGKKVAENSGTTIALCTANVS</sequence>
<evidence type="ECO:0000256" key="1">
    <source>
        <dbReference type="SAM" id="MobiDB-lite"/>
    </source>
</evidence>
<dbReference type="InterPro" id="IPR038468">
    <property type="entry name" value="MmpS_C"/>
</dbReference>
<dbReference type="OrthoDB" id="3636152at2"/>
<gene>
    <name evidence="3" type="ORF">SAMN05421837_104821</name>
</gene>
<dbReference type="RefSeq" id="WP_086678858.1">
    <property type="nucleotide sequence ID" value="NZ_FNUJ01000004.1"/>
</dbReference>
<feature type="transmembrane region" description="Helical" evidence="2">
    <location>
        <begin position="37"/>
        <end position="56"/>
    </location>
</feature>
<dbReference type="STRING" id="218821.SAMN05421837_104821"/>
<dbReference type="Proteomes" id="UP000198878">
    <property type="component" value="Unassembled WGS sequence"/>
</dbReference>
<accession>A0A1H5QUF1</accession>
<protein>
    <recommendedName>
        <fullName evidence="5">DUF4190 domain-containing protein</fullName>
    </recommendedName>
</protein>
<dbReference type="AlphaFoldDB" id="A0A1H5QUF1"/>
<organism evidence="3 4">
    <name type="scientific">Amycolatopsis pretoriensis</name>
    <dbReference type="NCBI Taxonomy" id="218821"/>
    <lineage>
        <taxon>Bacteria</taxon>
        <taxon>Bacillati</taxon>
        <taxon>Actinomycetota</taxon>
        <taxon>Actinomycetes</taxon>
        <taxon>Pseudonocardiales</taxon>
        <taxon>Pseudonocardiaceae</taxon>
        <taxon>Amycolatopsis</taxon>
    </lineage>
</organism>
<keyword evidence="2" id="KW-0812">Transmembrane</keyword>
<evidence type="ECO:0000256" key="2">
    <source>
        <dbReference type="SAM" id="Phobius"/>
    </source>
</evidence>
<keyword evidence="4" id="KW-1185">Reference proteome</keyword>
<evidence type="ECO:0008006" key="5">
    <source>
        <dbReference type="Google" id="ProtNLM"/>
    </source>
</evidence>
<keyword evidence="2" id="KW-0472">Membrane</keyword>
<feature type="region of interest" description="Disordered" evidence="1">
    <location>
        <begin position="1"/>
        <end position="30"/>
    </location>
</feature>
<keyword evidence="2" id="KW-1133">Transmembrane helix</keyword>
<name>A0A1H5QUF1_9PSEU</name>
<evidence type="ECO:0000313" key="3">
    <source>
        <dbReference type="EMBL" id="SEF29715.1"/>
    </source>
</evidence>
<feature type="compositionally biased region" description="Pro residues" evidence="1">
    <location>
        <begin position="1"/>
        <end position="11"/>
    </location>
</feature>
<proteinExistence type="predicted"/>
<reference evidence="4" key="1">
    <citation type="submission" date="2016-10" db="EMBL/GenBank/DDBJ databases">
        <authorList>
            <person name="Varghese N."/>
            <person name="Submissions S."/>
        </authorList>
    </citation>
    <scope>NUCLEOTIDE SEQUENCE [LARGE SCALE GENOMIC DNA]</scope>
    <source>
        <strain evidence="4">DSM 44654</strain>
    </source>
</reference>
<evidence type="ECO:0000313" key="4">
    <source>
        <dbReference type="Proteomes" id="UP000198878"/>
    </source>
</evidence>
<dbReference type="EMBL" id="FNUJ01000004">
    <property type="protein sequence ID" value="SEF29715.1"/>
    <property type="molecule type" value="Genomic_DNA"/>
</dbReference>
<feature type="transmembrane region" description="Helical" evidence="2">
    <location>
        <begin position="91"/>
        <end position="112"/>
    </location>
</feature>